<evidence type="ECO:0000256" key="4">
    <source>
        <dbReference type="ARBA" id="ARBA00023098"/>
    </source>
</evidence>
<feature type="compositionally biased region" description="Polar residues" evidence="7">
    <location>
        <begin position="759"/>
        <end position="774"/>
    </location>
</feature>
<keyword evidence="3 6" id="KW-0442">Lipid degradation</keyword>
<dbReference type="RefSeq" id="XP_047843138.1">
    <property type="nucleotide sequence ID" value="XM_047987154.1"/>
</dbReference>
<dbReference type="GO" id="GO:0004435">
    <property type="term" value="F:phosphatidylinositol-4,5-bisphosphate phospholipase C activity"/>
    <property type="evidence" value="ECO:0007669"/>
    <property type="project" value="UniProtKB-EC"/>
</dbReference>
<evidence type="ECO:0000256" key="6">
    <source>
        <dbReference type="RuleBase" id="RU361133"/>
    </source>
</evidence>
<evidence type="ECO:0000256" key="3">
    <source>
        <dbReference type="ARBA" id="ARBA00022963"/>
    </source>
</evidence>
<dbReference type="CDD" id="cd08598">
    <property type="entry name" value="PI-PLC1c_yeast"/>
    <property type="match status" value="1"/>
</dbReference>
<dbReference type="SMART" id="SM00148">
    <property type="entry name" value="PLCXc"/>
    <property type="match status" value="1"/>
</dbReference>
<dbReference type="Pfam" id="PF00168">
    <property type="entry name" value="C2"/>
    <property type="match status" value="1"/>
</dbReference>
<sequence length="1184" mass="131485">MSGDLDSNPMTSTQSVDPTRSSSLSIQLRCARPSHVQTNLPLSEQHQLQHQSHSAAHQQSSASAAPVPVSAISSSSVASSSRHGSPIMSPETAVLTRNSSIQASPEPIRPKDEDQFPSSFQLPDSILSRKPSANSLGHSWLSSTTSPIAEAAYNNSTTINSLPSNAPSTSSVNAAPSKGNIIRRISSRASRSITSRRRQSSATPASRDGSVGPCFLRRRSDSNTTAPPECGGAVSTDSESDLDEREDFASIKSLYLDGMPRGSSANSTTGSIPGSSNNMAGPVIPLQLQRGTWLRKISKKNRSKRIRLVYEPETNKLTWDRARPNKFLHVDEIREIRTGSDIQQYGRDFNIPESERSTWFSILYSIPEKSKTKFLHLIADDVETCSTWTTFLNAMLKHRQEAMTSLMSFNDRAIAQYWHSEMMRQFGDQPRGDAQEEMDIAGVMQVCQNLHMYSSQSTLQANFRLCDARRRERLNFSEFLNFVRLMRQRSDIQRIIRSIAAKPQAGLTLPEFLSFLRDVQGEDVDSNIAMWEKHFYKFVRKHRAGDVDVFDADSAANIMSEAAFVAFLSSQHNGPLADEPQEYTLDRPMNEYFISSSHNTYLIGRQVAGQSSVEGYIAALARGCRCVEVDCWDGSDGQPQVVHGRTLTTAISFQEVMTTINKYAFVKSSFPLWISLEVHCSPMQQALMVDIMKEAFGVRLVTEPLDPTSDKLPSPSELMERILIKVKKPGGNHDSSVADVTGRRRGSSLGSPLSRPTVPDTSAFTPSQSLPQSPLLAASNQARRLVSKSRVNTITEGEVHELMSSSTSDNESGSEIGTIGRSANKTTKVLGALGVYCAGVKYFGFDSPAAKAFNHIFSFMETSFAKHSRTKEAKMALDIHNMRYLMRVYPDSRRFASSNFDPLIYWRRGVQMAALNWQTFDLGTQLNHAMFEGGRDESGYVLKPPELRDIQVRPYDLAIAEGKKERSVVSFTVDVISAQQLMRPPNLAAAKSMDPYVEVEVFHANDKRDKKEVGSNIFYEGDSPLQFQTEVIRENGFNPMFSGGQFKFQVTTKHPELIFVRWSVKLASYGESYNSKEGAAIATYTAKLKNLKQGYRTLPLLNHAGDQYLFSTLFCKIQVDPIETKLFDVPSTVQDVSKFNRFGGKVFGRSNGTVSPRSTFEKSSMDKSSTEKSSMEKSSFDSCP</sequence>
<feature type="region of interest" description="Disordered" evidence="7">
    <location>
        <begin position="1150"/>
        <end position="1184"/>
    </location>
</feature>
<dbReference type="AlphaFoldDB" id="A0A9Q8QJC8"/>
<dbReference type="PANTHER" id="PTHR10336:SF36">
    <property type="entry name" value="1-PHOSPHATIDYLINOSITOL 4,5-BISPHOSPHATE PHOSPHODIESTERASE BETA-4"/>
    <property type="match status" value="1"/>
</dbReference>
<dbReference type="EC" id="3.1.4.11" evidence="1 6"/>
<feature type="region of interest" description="Disordered" evidence="7">
    <location>
        <begin position="259"/>
        <end position="278"/>
    </location>
</feature>
<dbReference type="CDD" id="cd00275">
    <property type="entry name" value="C2_PLC_like"/>
    <property type="match status" value="1"/>
</dbReference>
<feature type="region of interest" description="Disordered" evidence="7">
    <location>
        <begin position="95"/>
        <end position="138"/>
    </location>
</feature>
<name>A0A9Q8QJC8_9HYPO</name>
<evidence type="ECO:0000259" key="8">
    <source>
        <dbReference type="PROSITE" id="PS50008"/>
    </source>
</evidence>
<feature type="domain" description="PI-PLC Y-box" evidence="8">
    <location>
        <begin position="830"/>
        <end position="948"/>
    </location>
</feature>
<dbReference type="PROSITE" id="PS50008">
    <property type="entry name" value="PIPLC_Y_DOMAIN"/>
    <property type="match status" value="1"/>
</dbReference>
<dbReference type="InterPro" id="IPR001192">
    <property type="entry name" value="PI-PLC_fam"/>
</dbReference>
<organism evidence="9 10">
    <name type="scientific">Purpureocillium takamizusanense</name>
    <dbReference type="NCBI Taxonomy" id="2060973"/>
    <lineage>
        <taxon>Eukaryota</taxon>
        <taxon>Fungi</taxon>
        <taxon>Dikarya</taxon>
        <taxon>Ascomycota</taxon>
        <taxon>Pezizomycotina</taxon>
        <taxon>Sordariomycetes</taxon>
        <taxon>Hypocreomycetidae</taxon>
        <taxon>Hypocreales</taxon>
        <taxon>Ophiocordycipitaceae</taxon>
        <taxon>Purpureocillium</taxon>
    </lineage>
</organism>
<dbReference type="SUPFAM" id="SSF50729">
    <property type="entry name" value="PH domain-like"/>
    <property type="match status" value="1"/>
</dbReference>
<dbReference type="SUPFAM" id="SSF47473">
    <property type="entry name" value="EF-hand"/>
    <property type="match status" value="1"/>
</dbReference>
<dbReference type="InterPro" id="IPR011993">
    <property type="entry name" value="PH-like_dom_sf"/>
</dbReference>
<dbReference type="Pfam" id="PF00387">
    <property type="entry name" value="PI-PLC-Y"/>
    <property type="match status" value="1"/>
</dbReference>
<dbReference type="Gene3D" id="3.20.20.190">
    <property type="entry name" value="Phosphatidylinositol (PI) phosphodiesterase"/>
    <property type="match status" value="2"/>
</dbReference>
<keyword evidence="10" id="KW-1185">Reference proteome</keyword>
<dbReference type="SUPFAM" id="SSF49562">
    <property type="entry name" value="C2 domain (Calcium/lipid-binding domain, CaLB)"/>
    <property type="match status" value="1"/>
</dbReference>
<feature type="compositionally biased region" description="Low complexity" evidence="7">
    <location>
        <begin position="747"/>
        <end position="756"/>
    </location>
</feature>
<dbReference type="Gene3D" id="2.30.29.30">
    <property type="entry name" value="Pleckstrin-homology domain (PH domain)/Phosphotyrosine-binding domain (PTB)"/>
    <property type="match status" value="1"/>
</dbReference>
<feature type="compositionally biased region" description="Low complexity" evidence="7">
    <location>
        <begin position="182"/>
        <end position="193"/>
    </location>
</feature>
<feature type="region of interest" description="Disordered" evidence="7">
    <location>
        <begin position="162"/>
        <end position="243"/>
    </location>
</feature>
<evidence type="ECO:0000256" key="7">
    <source>
        <dbReference type="SAM" id="MobiDB-lite"/>
    </source>
</evidence>
<dbReference type="GeneID" id="72067780"/>
<keyword evidence="2 6" id="KW-0378">Hydrolase</keyword>
<protein>
    <recommendedName>
        <fullName evidence="1 6">Phosphoinositide phospholipase C</fullName>
        <ecNumber evidence="1 6">3.1.4.11</ecNumber>
    </recommendedName>
</protein>
<dbReference type="GO" id="GO:0048015">
    <property type="term" value="P:phosphatidylinositol-mediated signaling"/>
    <property type="evidence" value="ECO:0007669"/>
    <property type="project" value="TreeGrafter"/>
</dbReference>
<dbReference type="Proteomes" id="UP000829364">
    <property type="component" value="Chromosome 5"/>
</dbReference>
<evidence type="ECO:0000313" key="10">
    <source>
        <dbReference type="Proteomes" id="UP000829364"/>
    </source>
</evidence>
<reference evidence="9" key="1">
    <citation type="submission" date="2021-11" db="EMBL/GenBank/DDBJ databases">
        <title>Purpureocillium_takamizusanense_genome.</title>
        <authorList>
            <person name="Nguyen N.-H."/>
        </authorList>
    </citation>
    <scope>NUCLEOTIDE SEQUENCE</scope>
    <source>
        <strain evidence="9">PT3</strain>
    </source>
</reference>
<feature type="region of interest" description="Disordered" evidence="7">
    <location>
        <begin position="729"/>
        <end position="774"/>
    </location>
</feature>
<dbReference type="KEGG" id="ptkz:JDV02_005831"/>
<dbReference type="InterPro" id="IPR001711">
    <property type="entry name" value="PLipase_C_Pinositol-sp_Y"/>
</dbReference>
<feature type="region of interest" description="Disordered" evidence="7">
    <location>
        <begin position="800"/>
        <end position="819"/>
    </location>
</feature>
<dbReference type="CDD" id="cd13360">
    <property type="entry name" value="PH_PLC_fungal"/>
    <property type="match status" value="1"/>
</dbReference>
<dbReference type="Pfam" id="PF00388">
    <property type="entry name" value="PI-PLC-X"/>
    <property type="match status" value="1"/>
</dbReference>
<keyword evidence="5" id="KW-0807">Transducer</keyword>
<dbReference type="InterPro" id="IPR011992">
    <property type="entry name" value="EF-hand-dom_pair"/>
</dbReference>
<dbReference type="Gene3D" id="2.60.40.150">
    <property type="entry name" value="C2 domain"/>
    <property type="match status" value="1"/>
</dbReference>
<feature type="region of interest" description="Disordered" evidence="7">
    <location>
        <begin position="44"/>
        <end position="68"/>
    </location>
</feature>
<dbReference type="GO" id="GO:0051209">
    <property type="term" value="P:release of sequestered calcium ion into cytosol"/>
    <property type="evidence" value="ECO:0007669"/>
    <property type="project" value="TreeGrafter"/>
</dbReference>
<dbReference type="InterPro" id="IPR000909">
    <property type="entry name" value="PLipase_C_PInositol-sp_X_dom"/>
</dbReference>
<feature type="compositionally biased region" description="Basic and acidic residues" evidence="7">
    <location>
        <begin position="1159"/>
        <end position="1184"/>
    </location>
</feature>
<dbReference type="SMART" id="SM00239">
    <property type="entry name" value="C2"/>
    <property type="match status" value="1"/>
</dbReference>
<dbReference type="GO" id="GO:0016042">
    <property type="term" value="P:lipid catabolic process"/>
    <property type="evidence" value="ECO:0007669"/>
    <property type="project" value="UniProtKB-KW"/>
</dbReference>
<proteinExistence type="predicted"/>
<dbReference type="EMBL" id="CP086358">
    <property type="protein sequence ID" value="UNI19657.1"/>
    <property type="molecule type" value="Genomic_DNA"/>
</dbReference>
<dbReference type="SMART" id="SM00149">
    <property type="entry name" value="PLCYc"/>
    <property type="match status" value="1"/>
</dbReference>
<evidence type="ECO:0000256" key="5">
    <source>
        <dbReference type="ARBA" id="ARBA00023224"/>
    </source>
</evidence>
<evidence type="ECO:0000313" key="9">
    <source>
        <dbReference type="EMBL" id="UNI19657.1"/>
    </source>
</evidence>
<feature type="compositionally biased region" description="Polar residues" evidence="7">
    <location>
        <begin position="8"/>
        <end position="25"/>
    </location>
</feature>
<dbReference type="PANTHER" id="PTHR10336">
    <property type="entry name" value="PHOSPHOINOSITIDE-SPECIFIC PHOSPHOLIPASE C FAMILY PROTEIN"/>
    <property type="match status" value="1"/>
</dbReference>
<dbReference type="InterPro" id="IPR017946">
    <property type="entry name" value="PLC-like_Pdiesterase_TIM-brl"/>
</dbReference>
<dbReference type="PROSITE" id="PS50007">
    <property type="entry name" value="PIPLC_X_DOMAIN"/>
    <property type="match status" value="1"/>
</dbReference>
<evidence type="ECO:0000256" key="1">
    <source>
        <dbReference type="ARBA" id="ARBA00012368"/>
    </source>
</evidence>
<dbReference type="CDD" id="cd16207">
    <property type="entry name" value="EFh_ScPlc1p_like"/>
    <property type="match status" value="1"/>
</dbReference>
<dbReference type="InterPro" id="IPR037755">
    <property type="entry name" value="Plc1_PH"/>
</dbReference>
<evidence type="ECO:0000256" key="2">
    <source>
        <dbReference type="ARBA" id="ARBA00022801"/>
    </source>
</evidence>
<dbReference type="PRINTS" id="PR00390">
    <property type="entry name" value="PHPHLIPASEC"/>
</dbReference>
<gene>
    <name evidence="9" type="ORF">JDV02_005831</name>
</gene>
<dbReference type="SUPFAM" id="SSF51695">
    <property type="entry name" value="PLC-like phosphodiesterases"/>
    <property type="match status" value="1"/>
</dbReference>
<feature type="compositionally biased region" description="Polar residues" evidence="7">
    <location>
        <begin position="263"/>
        <end position="278"/>
    </location>
</feature>
<feature type="compositionally biased region" description="Polar residues" evidence="7">
    <location>
        <begin position="162"/>
        <end position="174"/>
    </location>
</feature>
<feature type="compositionally biased region" description="Low complexity" evidence="7">
    <location>
        <begin position="804"/>
        <end position="814"/>
    </location>
</feature>
<dbReference type="InterPro" id="IPR035892">
    <property type="entry name" value="C2_domain_sf"/>
</dbReference>
<dbReference type="InterPro" id="IPR000008">
    <property type="entry name" value="C2_dom"/>
</dbReference>
<feature type="region of interest" description="Disordered" evidence="7">
    <location>
        <begin position="1"/>
        <end position="25"/>
    </location>
</feature>
<keyword evidence="4 6" id="KW-0443">Lipid metabolism</keyword>
<comment type="catalytic activity">
    <reaction evidence="6">
        <text>a 1,2-diacyl-sn-glycero-3-phospho-(1D-myo-inositol-4,5-bisphosphate) + H2O = 1D-myo-inositol 1,4,5-trisphosphate + a 1,2-diacyl-sn-glycerol + H(+)</text>
        <dbReference type="Rhea" id="RHEA:33179"/>
        <dbReference type="ChEBI" id="CHEBI:15377"/>
        <dbReference type="ChEBI" id="CHEBI:15378"/>
        <dbReference type="ChEBI" id="CHEBI:17815"/>
        <dbReference type="ChEBI" id="CHEBI:58456"/>
        <dbReference type="ChEBI" id="CHEBI:203600"/>
        <dbReference type="EC" id="3.1.4.11"/>
    </reaction>
</comment>
<accession>A0A9Q8QJC8</accession>
<dbReference type="OrthoDB" id="269822at2759"/>